<organism evidence="2 3">
    <name type="scientific">Caenorhabditis tropicalis</name>
    <dbReference type="NCBI Taxonomy" id="1561998"/>
    <lineage>
        <taxon>Eukaryota</taxon>
        <taxon>Metazoa</taxon>
        <taxon>Ecdysozoa</taxon>
        <taxon>Nematoda</taxon>
        <taxon>Chromadorea</taxon>
        <taxon>Rhabditida</taxon>
        <taxon>Rhabditina</taxon>
        <taxon>Rhabditomorpha</taxon>
        <taxon>Rhabditoidea</taxon>
        <taxon>Rhabditidae</taxon>
        <taxon>Peloderinae</taxon>
        <taxon>Caenorhabditis</taxon>
    </lineage>
</organism>
<protein>
    <submittedName>
        <fullName evidence="3">Transmembrane protein</fullName>
    </submittedName>
</protein>
<name>A0A1I7UY20_9PELO</name>
<keyword evidence="1" id="KW-0472">Membrane</keyword>
<evidence type="ECO:0000313" key="2">
    <source>
        <dbReference type="Proteomes" id="UP000095282"/>
    </source>
</evidence>
<dbReference type="AlphaFoldDB" id="A0A1I7UY20"/>
<accession>A0A1I7UY20</accession>
<keyword evidence="1" id="KW-1133">Transmembrane helix</keyword>
<feature type="transmembrane region" description="Helical" evidence="1">
    <location>
        <begin position="68"/>
        <end position="89"/>
    </location>
</feature>
<reference evidence="3" key="1">
    <citation type="submission" date="2016-11" db="UniProtKB">
        <authorList>
            <consortium name="WormBaseParasite"/>
        </authorList>
    </citation>
    <scope>IDENTIFICATION</scope>
</reference>
<keyword evidence="2" id="KW-1185">Reference proteome</keyword>
<sequence length="121" mass="13847">MPIITFVVGYVYLVFGSFKVFNSLGFEFVLSCFSTSILTIIATWHVMGIAKSLSENMKKFFQANTSPFWHSVAASCFILLDVILMVHHWEIAGLDDWENPVQEQRNINDPEDSLIEDLHMD</sequence>
<dbReference type="WBParaSite" id="Csp11.Scaffold630.g20479.t2">
    <property type="protein sequence ID" value="Csp11.Scaffold630.g20479.t2"/>
    <property type="gene ID" value="Csp11.Scaffold630.g20479"/>
</dbReference>
<dbReference type="Proteomes" id="UP000095282">
    <property type="component" value="Unplaced"/>
</dbReference>
<feature type="transmembrane region" description="Helical" evidence="1">
    <location>
        <begin position="28"/>
        <end position="47"/>
    </location>
</feature>
<keyword evidence="1" id="KW-0812">Transmembrane</keyword>
<proteinExistence type="predicted"/>
<evidence type="ECO:0000313" key="3">
    <source>
        <dbReference type="WBParaSite" id="Csp11.Scaffold630.g20479.t2"/>
    </source>
</evidence>
<evidence type="ECO:0000256" key="1">
    <source>
        <dbReference type="SAM" id="Phobius"/>
    </source>
</evidence>